<evidence type="ECO:0000313" key="3">
    <source>
        <dbReference type="EMBL" id="GGB06506.1"/>
    </source>
</evidence>
<dbReference type="Proteomes" id="UP000651977">
    <property type="component" value="Unassembled WGS sequence"/>
</dbReference>
<reference evidence="4" key="1">
    <citation type="journal article" date="2019" name="Int. J. Syst. Evol. Microbiol.">
        <title>The Global Catalogue of Microorganisms (GCM) 10K type strain sequencing project: providing services to taxonomists for standard genome sequencing and annotation.</title>
        <authorList>
            <consortium name="The Broad Institute Genomics Platform"/>
            <consortium name="The Broad Institute Genome Sequencing Center for Infectious Disease"/>
            <person name="Wu L."/>
            <person name="Ma J."/>
        </authorList>
    </citation>
    <scope>NUCLEOTIDE SEQUENCE [LARGE SCALE GENOMIC DNA]</scope>
    <source>
        <strain evidence="4">CGMCC 1.10131</strain>
    </source>
</reference>
<comment type="similarity">
    <text evidence="1">Belongs to the pseudouridine synthase RluA family.</text>
</comment>
<name>A0ABQ1I2M3_9ALTE</name>
<dbReference type="InterPro" id="IPR006508">
    <property type="entry name" value="PsdUridine_synth_RluA-like"/>
</dbReference>
<dbReference type="PROSITE" id="PS01129">
    <property type="entry name" value="PSI_RLU"/>
    <property type="match status" value="1"/>
</dbReference>
<accession>A0ABQ1I2M3</accession>
<dbReference type="InterPro" id="IPR006224">
    <property type="entry name" value="PsdUridine_synth_RluA-like_CS"/>
</dbReference>
<evidence type="ECO:0000259" key="2">
    <source>
        <dbReference type="Pfam" id="PF00849"/>
    </source>
</evidence>
<dbReference type="PANTHER" id="PTHR21600">
    <property type="entry name" value="MITOCHONDRIAL RNA PSEUDOURIDINE SYNTHASE"/>
    <property type="match status" value="1"/>
</dbReference>
<dbReference type="NCBIfam" id="TIGR01621">
    <property type="entry name" value="RluA-like"/>
    <property type="match status" value="1"/>
</dbReference>
<protein>
    <submittedName>
        <fullName evidence="3">RNA pseudouridine synthase</fullName>
    </submittedName>
</protein>
<dbReference type="EMBL" id="BMDY01000010">
    <property type="protein sequence ID" value="GGB06506.1"/>
    <property type="molecule type" value="Genomic_DNA"/>
</dbReference>
<comment type="caution">
    <text evidence="3">The sequence shown here is derived from an EMBL/GenBank/DDBJ whole genome shotgun (WGS) entry which is preliminary data.</text>
</comment>
<dbReference type="Gene3D" id="3.30.2350.10">
    <property type="entry name" value="Pseudouridine synthase"/>
    <property type="match status" value="1"/>
</dbReference>
<dbReference type="PANTHER" id="PTHR21600:SF87">
    <property type="entry name" value="RNA PSEUDOURIDYLATE SYNTHASE DOMAIN-CONTAINING PROTEIN 1"/>
    <property type="match status" value="1"/>
</dbReference>
<dbReference type="CDD" id="cd02869">
    <property type="entry name" value="PseudoU_synth_RluA_like"/>
    <property type="match status" value="1"/>
</dbReference>
<dbReference type="InterPro" id="IPR006145">
    <property type="entry name" value="PsdUridine_synth_RsuA/RluA"/>
</dbReference>
<proteinExistence type="inferred from homology"/>
<keyword evidence="4" id="KW-1185">Reference proteome</keyword>
<sequence length="229" mass="25726">MQALRLVAEHDDFIIVNKPSGLNFHTESGQLGVVELARQQFEQDLWPVHRLDKLTSGLLILAKNKAAAASFQDLFSQGLINKYYLAIASHKPKKKQGLIKGDMLKARNGSWKLGHTLSNPAVTQFFSYSLMPRRRLFLLKPHTGRTHQLRVALKSLGAPILGDSRYGGDAAQRGYLHAFALQFTWQQQLLSYVGLDNLDGEFTEYQIQEKIASLLQPWLQPFPSLGAKS</sequence>
<evidence type="ECO:0000256" key="1">
    <source>
        <dbReference type="ARBA" id="ARBA00010876"/>
    </source>
</evidence>
<gene>
    <name evidence="3" type="ORF">GCM10007414_19790</name>
</gene>
<dbReference type="Pfam" id="PF00849">
    <property type="entry name" value="PseudoU_synth_2"/>
    <property type="match status" value="1"/>
</dbReference>
<dbReference type="InterPro" id="IPR020103">
    <property type="entry name" value="PsdUridine_synth_cat_dom_sf"/>
</dbReference>
<dbReference type="RefSeq" id="WP_055732542.1">
    <property type="nucleotide sequence ID" value="NZ_BMDY01000010.1"/>
</dbReference>
<evidence type="ECO:0000313" key="4">
    <source>
        <dbReference type="Proteomes" id="UP000651977"/>
    </source>
</evidence>
<dbReference type="InterPro" id="IPR050188">
    <property type="entry name" value="RluA_PseudoU_synthase"/>
</dbReference>
<organism evidence="3 4">
    <name type="scientific">Agarivorans gilvus</name>
    <dbReference type="NCBI Taxonomy" id="680279"/>
    <lineage>
        <taxon>Bacteria</taxon>
        <taxon>Pseudomonadati</taxon>
        <taxon>Pseudomonadota</taxon>
        <taxon>Gammaproteobacteria</taxon>
        <taxon>Alteromonadales</taxon>
        <taxon>Alteromonadaceae</taxon>
        <taxon>Agarivorans</taxon>
    </lineage>
</organism>
<feature type="domain" description="Pseudouridine synthase RsuA/RluA-like" evidence="2">
    <location>
        <begin position="12"/>
        <end position="154"/>
    </location>
</feature>
<dbReference type="SUPFAM" id="SSF55120">
    <property type="entry name" value="Pseudouridine synthase"/>
    <property type="match status" value="1"/>
</dbReference>